<dbReference type="EMBL" id="CP159923">
    <property type="protein sequence ID" value="XCO72287.1"/>
    <property type="molecule type" value="Genomic_DNA"/>
</dbReference>
<accession>A0AAU8MJ39</accession>
<organism evidence="1">
    <name type="scientific">Wolbachia endosymbiont of Ephestia elutella</name>
    <dbReference type="NCBI Taxonomy" id="3231696"/>
    <lineage>
        <taxon>Bacteria</taxon>
        <taxon>Pseudomonadati</taxon>
        <taxon>Pseudomonadota</taxon>
        <taxon>Alphaproteobacteria</taxon>
        <taxon>Rickettsiales</taxon>
        <taxon>Anaplasmataceae</taxon>
        <taxon>Wolbachieae</taxon>
        <taxon>Wolbachia</taxon>
    </lineage>
</organism>
<dbReference type="AlphaFoldDB" id="A0AAU8MJ39"/>
<evidence type="ECO:0008006" key="2">
    <source>
        <dbReference type="Google" id="ProtNLM"/>
    </source>
</evidence>
<reference evidence="1" key="1">
    <citation type="submission" date="2024-06" db="EMBL/GenBank/DDBJ databases">
        <authorList>
            <person name="Al-Khalidi N."/>
            <person name="Al-Zurfi S.M."/>
            <person name="Lahuf A."/>
        </authorList>
    </citation>
    <scope>NUCLEOTIDE SEQUENCE</scope>
    <source>
        <strain evidence="1">Karbala-1</strain>
    </source>
</reference>
<protein>
    <recommendedName>
        <fullName evidence="2">Transposase</fullName>
    </recommendedName>
</protein>
<sequence>MKLCDHRTDKNDIENIEIAIDSTVMHIYSNSTQHNKDNAKIRKYNGTDQIRKLYVALDVNSKKAIAVRYTNFLSHDSI</sequence>
<proteinExistence type="predicted"/>
<evidence type="ECO:0000313" key="1">
    <source>
        <dbReference type="EMBL" id="XCO72287.1"/>
    </source>
</evidence>
<gene>
    <name evidence="1" type="ORF">ABS251_03835</name>
</gene>
<name>A0AAU8MJ39_9RICK</name>